<keyword evidence="7" id="KW-0732">Signal</keyword>
<evidence type="ECO:0000256" key="6">
    <source>
        <dbReference type="SAM" id="Phobius"/>
    </source>
</evidence>
<feature type="signal peptide" evidence="7">
    <location>
        <begin position="1"/>
        <end position="22"/>
    </location>
</feature>
<dbReference type="Proteomes" id="UP000731465">
    <property type="component" value="Unassembled WGS sequence"/>
</dbReference>
<dbReference type="Pfam" id="PF11412">
    <property type="entry name" value="DsbD_N"/>
    <property type="match status" value="1"/>
</dbReference>
<dbReference type="InterPro" id="IPR036249">
    <property type="entry name" value="Thioredoxin-like_sf"/>
</dbReference>
<feature type="transmembrane region" description="Helical" evidence="6">
    <location>
        <begin position="413"/>
        <end position="432"/>
    </location>
</feature>
<dbReference type="SUPFAM" id="SSF74863">
    <property type="entry name" value="Thiol:disulfide interchange protein DsbD, N-terminal domain (DsbD-alpha)"/>
    <property type="match status" value="1"/>
</dbReference>
<evidence type="ECO:0000313" key="12">
    <source>
        <dbReference type="Proteomes" id="UP000731465"/>
    </source>
</evidence>
<dbReference type="InterPro" id="IPR028250">
    <property type="entry name" value="DsbDN"/>
</dbReference>
<gene>
    <name evidence="11" type="ORF">J5V48_07645</name>
</gene>
<dbReference type="InterPro" id="IPR012336">
    <property type="entry name" value="Thioredoxin-like_fold"/>
</dbReference>
<evidence type="ECO:0000256" key="1">
    <source>
        <dbReference type="ARBA" id="ARBA00004141"/>
    </source>
</evidence>
<comment type="caution">
    <text evidence="11">The sequence shown here is derived from an EMBL/GenBank/DDBJ whole genome shotgun (WGS) entry which is preliminary data.</text>
</comment>
<keyword evidence="12" id="KW-1185">Reference proteome</keyword>
<dbReference type="Pfam" id="PF02683">
    <property type="entry name" value="DsbD_TM"/>
    <property type="match status" value="1"/>
</dbReference>
<feature type="chain" id="PRO_5047369832" evidence="7">
    <location>
        <begin position="23"/>
        <end position="548"/>
    </location>
</feature>
<feature type="domain" description="Thioredoxin-like fold" evidence="10">
    <location>
        <begin position="456"/>
        <end position="546"/>
    </location>
</feature>
<feature type="transmembrane region" description="Helical" evidence="6">
    <location>
        <begin position="166"/>
        <end position="190"/>
    </location>
</feature>
<dbReference type="Gene3D" id="3.40.30.10">
    <property type="entry name" value="Glutaredoxin"/>
    <property type="match status" value="1"/>
</dbReference>
<keyword evidence="2 6" id="KW-0812">Transmembrane</keyword>
<dbReference type="SUPFAM" id="SSF52833">
    <property type="entry name" value="Thioredoxin-like"/>
    <property type="match status" value="1"/>
</dbReference>
<evidence type="ECO:0000313" key="11">
    <source>
        <dbReference type="EMBL" id="MBW7570763.1"/>
    </source>
</evidence>
<feature type="transmembrane region" description="Helical" evidence="6">
    <location>
        <begin position="323"/>
        <end position="344"/>
    </location>
</feature>
<dbReference type="PANTHER" id="PTHR32234">
    <property type="entry name" value="THIOL:DISULFIDE INTERCHANGE PROTEIN DSBD"/>
    <property type="match status" value="1"/>
</dbReference>
<evidence type="ECO:0000259" key="9">
    <source>
        <dbReference type="Pfam" id="PF11412"/>
    </source>
</evidence>
<evidence type="ECO:0000259" key="8">
    <source>
        <dbReference type="Pfam" id="PF02683"/>
    </source>
</evidence>
<accession>A0ABS7DHI9</accession>
<protein>
    <submittedName>
        <fullName evidence="11">Sulfite exporter TauE/SafE family protein</fullName>
    </submittedName>
</protein>
<dbReference type="Pfam" id="PF13098">
    <property type="entry name" value="Thioredoxin_2"/>
    <property type="match status" value="1"/>
</dbReference>
<organism evidence="11 12">
    <name type="scientific">Succinivibrio faecicola</name>
    <dbReference type="NCBI Taxonomy" id="2820300"/>
    <lineage>
        <taxon>Bacteria</taxon>
        <taxon>Pseudomonadati</taxon>
        <taxon>Pseudomonadota</taxon>
        <taxon>Gammaproteobacteria</taxon>
        <taxon>Aeromonadales</taxon>
        <taxon>Succinivibrionaceae</taxon>
        <taxon>Succinivibrio</taxon>
    </lineage>
</organism>
<evidence type="ECO:0000256" key="4">
    <source>
        <dbReference type="ARBA" id="ARBA00022989"/>
    </source>
</evidence>
<evidence type="ECO:0000256" key="7">
    <source>
        <dbReference type="SAM" id="SignalP"/>
    </source>
</evidence>
<feature type="domain" description="Thiol:disulfide interchange protein DsbD N-terminal" evidence="9">
    <location>
        <begin position="40"/>
        <end position="136"/>
    </location>
</feature>
<feature type="transmembrane region" description="Helical" evidence="6">
    <location>
        <begin position="388"/>
        <end position="406"/>
    </location>
</feature>
<feature type="transmembrane region" description="Helical" evidence="6">
    <location>
        <begin position="365"/>
        <end position="382"/>
    </location>
</feature>
<feature type="transmembrane region" description="Helical" evidence="6">
    <location>
        <begin position="211"/>
        <end position="233"/>
    </location>
</feature>
<sequence>MKKIIFALFYFLLAISLNNVKADELSDLLAIDDSKKLENKLFTASCSQDNNLIKCTVSPDKNIYIYKDSIKTESTDAFVGNVTLPEGVSHEDSQGIKQIYNFPFEIEISIAKAKAFDSVVLSAQGCDNNGICYAPASYKYVIEKDITATSFSNNTDNVLFSKNDSFALILLLALIFGAALDLTPCSLPLLSIYSATILGSHSSKKDAFINNAAYIISLALGYSIIGIIFAFIGVSAHGFLQHPVTCVVLSIILLALALHTLDLLRLPNIPTFNSKIQNSLALLKNGSVKKAVVMGLLSALFTTPCTSAPLTGALIYVMTTNSIVFGSLIFFAIGLGMGLPLIIIGLFGSKALNVFKSRTSIIKKLLSLPLIITALFVSRHLLGEYSKIASICVYSISLFTLVTLLLNKKNKFLKISLSSIALVCCFVTGYYFENSVGTHKLNFEQIYSIEDLEKYKGEKIFLTVSASWCANCHQLDDELYSTDEFLNLVKGYRLLRYDFSDPNSAESKKLGNRFNMLGVPYAAFIDENLNELKTYQGLISIDDLKKTQ</sequence>
<keyword evidence="5 6" id="KW-0472">Membrane</keyword>
<evidence type="ECO:0000256" key="5">
    <source>
        <dbReference type="ARBA" id="ARBA00023136"/>
    </source>
</evidence>
<proteinExistence type="predicted"/>
<evidence type="ECO:0000259" key="10">
    <source>
        <dbReference type="Pfam" id="PF13098"/>
    </source>
</evidence>
<feature type="transmembrane region" description="Helical" evidence="6">
    <location>
        <begin position="291"/>
        <end position="317"/>
    </location>
</feature>
<evidence type="ECO:0000256" key="3">
    <source>
        <dbReference type="ARBA" id="ARBA00022748"/>
    </source>
</evidence>
<dbReference type="InterPro" id="IPR003834">
    <property type="entry name" value="Cyt_c_assmbl_TM_dom"/>
</dbReference>
<comment type="subcellular location">
    <subcellularLocation>
        <location evidence="1">Membrane</location>
        <topology evidence="1">Multi-pass membrane protein</topology>
    </subcellularLocation>
</comment>
<dbReference type="EMBL" id="JAGFNY010000028">
    <property type="protein sequence ID" value="MBW7570763.1"/>
    <property type="molecule type" value="Genomic_DNA"/>
</dbReference>
<dbReference type="PANTHER" id="PTHR32234:SF0">
    <property type="entry name" value="THIOL:DISULFIDE INTERCHANGE PROTEIN DSBD"/>
    <property type="match status" value="1"/>
</dbReference>
<dbReference type="RefSeq" id="WP_219937986.1">
    <property type="nucleotide sequence ID" value="NZ_JAGFNY010000028.1"/>
</dbReference>
<name>A0ABS7DHI9_9GAMM</name>
<feature type="domain" description="Cytochrome C biogenesis protein transmembrane" evidence="8">
    <location>
        <begin position="167"/>
        <end position="380"/>
    </location>
</feature>
<keyword evidence="3" id="KW-0201">Cytochrome c-type biogenesis</keyword>
<keyword evidence="4 6" id="KW-1133">Transmembrane helix</keyword>
<feature type="transmembrane region" description="Helical" evidence="6">
    <location>
        <begin position="239"/>
        <end position="258"/>
    </location>
</feature>
<dbReference type="InterPro" id="IPR036929">
    <property type="entry name" value="DsbDN_sf"/>
</dbReference>
<reference evidence="11 12" key="1">
    <citation type="submission" date="2021-03" db="EMBL/GenBank/DDBJ databases">
        <title>Succinivibrio sp. nov. isolated from feces of cow.</title>
        <authorList>
            <person name="Choi J.-Y."/>
        </authorList>
    </citation>
    <scope>NUCLEOTIDE SEQUENCE [LARGE SCALE GENOMIC DNA]</scope>
    <source>
        <strain evidence="11 12">AGMB01872</strain>
    </source>
</reference>
<evidence type="ECO:0000256" key="2">
    <source>
        <dbReference type="ARBA" id="ARBA00022692"/>
    </source>
</evidence>
<dbReference type="Gene3D" id="2.60.40.1250">
    <property type="entry name" value="Thiol:disulfide interchange protein DsbD, N-terminal domain"/>
    <property type="match status" value="1"/>
</dbReference>